<dbReference type="RefSeq" id="WP_309806125.1">
    <property type="nucleotide sequence ID" value="NZ_JAVDRD010000011.1"/>
</dbReference>
<proteinExistence type="predicted"/>
<accession>A0ABU1MRG4</accession>
<feature type="domain" description="Peptidase M61 catalytic" evidence="2">
    <location>
        <begin position="305"/>
        <end position="371"/>
    </location>
</feature>
<keyword evidence="1" id="KW-0732">Signal</keyword>
<reference evidence="3 4" key="1">
    <citation type="submission" date="2023-07" db="EMBL/GenBank/DDBJ databases">
        <title>Sorghum-associated microbial communities from plants grown in Nebraska, USA.</title>
        <authorList>
            <person name="Schachtman D."/>
        </authorList>
    </citation>
    <scope>NUCLEOTIDE SEQUENCE [LARGE SCALE GENOMIC DNA]</scope>
    <source>
        <strain evidence="3 4">DS1027</strain>
    </source>
</reference>
<evidence type="ECO:0000256" key="1">
    <source>
        <dbReference type="SAM" id="SignalP"/>
    </source>
</evidence>
<dbReference type="Gene3D" id="1.10.390.10">
    <property type="entry name" value="Neutral Protease Domain 2"/>
    <property type="match status" value="1"/>
</dbReference>
<keyword evidence="3" id="KW-0645">Protease</keyword>
<name>A0ABU1MRG4_9SPHN</name>
<protein>
    <submittedName>
        <fullName evidence="3">Metalloprotease with PDZ domain</fullName>
    </submittedName>
</protein>
<dbReference type="InterPro" id="IPR027268">
    <property type="entry name" value="Peptidase_M4/M1_CTD_sf"/>
</dbReference>
<keyword evidence="3" id="KW-0482">Metalloprotease</keyword>
<evidence type="ECO:0000313" key="3">
    <source>
        <dbReference type="EMBL" id="MDR6512627.1"/>
    </source>
</evidence>
<dbReference type="Pfam" id="PF05299">
    <property type="entry name" value="Peptidase_M61"/>
    <property type="match status" value="1"/>
</dbReference>
<dbReference type="GO" id="GO:0008237">
    <property type="term" value="F:metallopeptidase activity"/>
    <property type="evidence" value="ECO:0007669"/>
    <property type="project" value="UniProtKB-KW"/>
</dbReference>
<dbReference type="EMBL" id="JAVDRD010000011">
    <property type="protein sequence ID" value="MDR6512627.1"/>
    <property type="molecule type" value="Genomic_DNA"/>
</dbReference>
<dbReference type="Proteomes" id="UP001184150">
    <property type="component" value="Unassembled WGS sequence"/>
</dbReference>
<gene>
    <name evidence="3" type="ORF">J2792_003512</name>
</gene>
<keyword evidence="4" id="KW-1185">Reference proteome</keyword>
<feature type="chain" id="PRO_5047179079" evidence="1">
    <location>
        <begin position="28"/>
        <end position="505"/>
    </location>
</feature>
<dbReference type="InterPro" id="IPR007963">
    <property type="entry name" value="Peptidase_M61_catalytic"/>
</dbReference>
<organism evidence="3 4">
    <name type="scientific">Novosphingobium capsulatum</name>
    <dbReference type="NCBI Taxonomy" id="13688"/>
    <lineage>
        <taxon>Bacteria</taxon>
        <taxon>Pseudomonadati</taxon>
        <taxon>Pseudomonadota</taxon>
        <taxon>Alphaproteobacteria</taxon>
        <taxon>Sphingomonadales</taxon>
        <taxon>Sphingomonadaceae</taxon>
        <taxon>Novosphingobium</taxon>
    </lineage>
</organism>
<evidence type="ECO:0000259" key="2">
    <source>
        <dbReference type="Pfam" id="PF05299"/>
    </source>
</evidence>
<feature type="signal peptide" evidence="1">
    <location>
        <begin position="1"/>
        <end position="27"/>
    </location>
</feature>
<evidence type="ECO:0000313" key="4">
    <source>
        <dbReference type="Proteomes" id="UP001184150"/>
    </source>
</evidence>
<keyword evidence="3" id="KW-0378">Hydrolase</keyword>
<dbReference type="SUPFAM" id="SSF55486">
    <property type="entry name" value="Metalloproteases ('zincins'), catalytic domain"/>
    <property type="match status" value="1"/>
</dbReference>
<comment type="caution">
    <text evidence="3">The sequence shown here is derived from an EMBL/GenBank/DDBJ whole genome shotgun (WGS) entry which is preliminary data.</text>
</comment>
<sequence>MPQFQTMLSIRALLPLAAALTMGTAPRQPDQLAVTLRPDMADGAVAGVAVAMDLPAPADGTLLLAAPVVYPGAPGVADRLSGLAVTDARGPVPLAVSEDAPVKGGFPWYRHWRATRTVQGQVAIRYRAAVMPAGGPGGPAFGLRAVGGGLAASGGGFLLLPENRDALPARLHWDLSAMAKGASAVISYGAGDVVVPGGAQALADSWFMAGPLGHWPATGTRDGFAGTWLGQPVFDVPTALARAGAAHRYLQGYFPHLKGQRAYRIFVQFRDAAPYGGGTALDQSFMLSRGPLAPGEQSEMPSSLFFHEMIHQWTGQIDAPSGISSWFSEGLTTYYEDDLQWRGGFESADAYLAAVNRLARRYFTSKARNMAAADVVKIGFGDEEVRHIVYYRAAMYFHDLDARIRAHSQGQRTLESVLFPLFLSREQGVRFDTEAWLAAIVRELGDEGERDRFKRLILDGTDTLDPLSDTFGPCFARVAAQWDTPHGHVDGWQWHRAAPPAGACR</sequence>